<sequence length="170" mass="18581">MKTFSGTNLAAFGLVLTLAGCSVAPPPAPHTAPSHSTRALVQELFDAYAQGNSRPFFDHVADDVHWTITGTNMLSGEYHSKREFLDATYGRLARVLKGPVRPAVQRIVVEGNDAVVQWRGSSTSVQGQPYDNEYVWVLRFDGARIVEVTAYFDGGRLDALFRATEPRPGG</sequence>
<dbReference type="EMBL" id="CP089983">
    <property type="protein sequence ID" value="WXB08349.1"/>
    <property type="molecule type" value="Genomic_DNA"/>
</dbReference>
<feature type="signal peptide" evidence="1">
    <location>
        <begin position="1"/>
        <end position="24"/>
    </location>
</feature>
<dbReference type="InterPro" id="IPR037401">
    <property type="entry name" value="SnoaL-like"/>
</dbReference>
<reference evidence="3" key="1">
    <citation type="submission" date="2021-12" db="EMBL/GenBank/DDBJ databases">
        <title>Discovery of the Pendulisporaceae a myxobacterial family with distinct sporulation behavior and unique specialized metabolism.</title>
        <authorList>
            <person name="Garcia R."/>
            <person name="Popoff A."/>
            <person name="Bader C.D."/>
            <person name="Loehr J."/>
            <person name="Walesch S."/>
            <person name="Walt C."/>
            <person name="Boldt J."/>
            <person name="Bunk B."/>
            <person name="Haeckl F.J.F.P.J."/>
            <person name="Gunesch A.P."/>
            <person name="Birkelbach J."/>
            <person name="Nuebel U."/>
            <person name="Pietschmann T."/>
            <person name="Bach T."/>
            <person name="Mueller R."/>
        </authorList>
    </citation>
    <scope>NUCLEOTIDE SEQUENCE</scope>
    <source>
        <strain evidence="3">MSr11367</strain>
    </source>
</reference>
<evidence type="ECO:0000259" key="2">
    <source>
        <dbReference type="Pfam" id="PF12680"/>
    </source>
</evidence>
<dbReference type="PROSITE" id="PS51257">
    <property type="entry name" value="PROKAR_LIPOPROTEIN"/>
    <property type="match status" value="1"/>
</dbReference>
<dbReference type="RefSeq" id="WP_394838023.1">
    <property type="nucleotide sequence ID" value="NZ_CP089929.1"/>
</dbReference>
<dbReference type="Pfam" id="PF12680">
    <property type="entry name" value="SnoaL_2"/>
    <property type="match status" value="1"/>
</dbReference>
<feature type="chain" id="PRO_5047511252" evidence="1">
    <location>
        <begin position="25"/>
        <end position="170"/>
    </location>
</feature>
<keyword evidence="1" id="KW-0732">Signal</keyword>
<dbReference type="Gene3D" id="3.10.450.50">
    <property type="match status" value="1"/>
</dbReference>
<evidence type="ECO:0000313" key="3">
    <source>
        <dbReference type="EMBL" id="WXB08349.1"/>
    </source>
</evidence>
<dbReference type="InterPro" id="IPR032710">
    <property type="entry name" value="NTF2-like_dom_sf"/>
</dbReference>
<proteinExistence type="predicted"/>
<protein>
    <submittedName>
        <fullName evidence="3">Nuclear transport factor 2 family protein</fullName>
    </submittedName>
</protein>
<name>A0ABZ2LBR6_9BACT</name>
<accession>A0ABZ2LBR6</accession>
<organism evidence="3 4">
    <name type="scientific">Pendulispora rubella</name>
    <dbReference type="NCBI Taxonomy" id="2741070"/>
    <lineage>
        <taxon>Bacteria</taxon>
        <taxon>Pseudomonadati</taxon>
        <taxon>Myxococcota</taxon>
        <taxon>Myxococcia</taxon>
        <taxon>Myxococcales</taxon>
        <taxon>Sorangiineae</taxon>
        <taxon>Pendulisporaceae</taxon>
        <taxon>Pendulispora</taxon>
    </lineage>
</organism>
<dbReference type="SUPFAM" id="SSF54427">
    <property type="entry name" value="NTF2-like"/>
    <property type="match status" value="1"/>
</dbReference>
<evidence type="ECO:0000256" key="1">
    <source>
        <dbReference type="SAM" id="SignalP"/>
    </source>
</evidence>
<dbReference type="PANTHER" id="PTHR41252:SF1">
    <property type="entry name" value="BLR2505 PROTEIN"/>
    <property type="match status" value="1"/>
</dbReference>
<dbReference type="Proteomes" id="UP001374803">
    <property type="component" value="Chromosome"/>
</dbReference>
<keyword evidence="4" id="KW-1185">Reference proteome</keyword>
<dbReference type="PANTHER" id="PTHR41252">
    <property type="entry name" value="BLR2505 PROTEIN"/>
    <property type="match status" value="1"/>
</dbReference>
<gene>
    <name evidence="3" type="ORF">LVJ94_14020</name>
</gene>
<evidence type="ECO:0000313" key="4">
    <source>
        <dbReference type="Proteomes" id="UP001374803"/>
    </source>
</evidence>
<feature type="domain" description="SnoaL-like" evidence="2">
    <location>
        <begin position="41"/>
        <end position="148"/>
    </location>
</feature>